<evidence type="ECO:0000256" key="2">
    <source>
        <dbReference type="ARBA" id="ARBA00012150"/>
    </source>
</evidence>
<proteinExistence type="inferred from homology"/>
<protein>
    <recommendedName>
        <fullName evidence="3 5">acylphosphatase</fullName>
        <ecNumber evidence="2 5">3.6.1.7</ecNumber>
    </recommendedName>
</protein>
<feature type="active site" evidence="5">
    <location>
        <position position="33"/>
    </location>
</feature>
<sequence>MRCYVAGKVQGVWYRASAKEEAMRLGITGWVRNLADGRVEILACGEREQLDLFYSWVKKGPRLARVEEHCREELPWQDYQGFDSL</sequence>
<dbReference type="GO" id="GO:0003998">
    <property type="term" value="F:acylphosphatase activity"/>
    <property type="evidence" value="ECO:0007669"/>
    <property type="project" value="UniProtKB-EC"/>
</dbReference>
<keyword evidence="5" id="KW-0378">Hydrolase</keyword>
<comment type="caution">
    <text evidence="8">The sequence shown here is derived from an EMBL/GenBank/DDBJ whole genome shotgun (WGS) entry which is preliminary data.</text>
</comment>
<dbReference type="InterPro" id="IPR020456">
    <property type="entry name" value="Acylphosphatase"/>
</dbReference>
<accession>A0A0W0TSR9</accession>
<evidence type="ECO:0000256" key="1">
    <source>
        <dbReference type="ARBA" id="ARBA00005614"/>
    </source>
</evidence>
<dbReference type="PATRIC" id="fig|448.7.peg.936"/>
<dbReference type="Gene3D" id="3.30.70.100">
    <property type="match status" value="1"/>
</dbReference>
<dbReference type="STRING" id="448.Lery_0895"/>
<feature type="active site" evidence="5">
    <location>
        <position position="15"/>
    </location>
</feature>
<dbReference type="PANTHER" id="PTHR47268">
    <property type="entry name" value="ACYLPHOSPHATASE"/>
    <property type="match status" value="1"/>
</dbReference>
<evidence type="ECO:0000256" key="3">
    <source>
        <dbReference type="ARBA" id="ARBA00015991"/>
    </source>
</evidence>
<dbReference type="EC" id="3.6.1.7" evidence="2 5"/>
<organism evidence="8 9">
    <name type="scientific">Legionella erythra</name>
    <dbReference type="NCBI Taxonomy" id="448"/>
    <lineage>
        <taxon>Bacteria</taxon>
        <taxon>Pseudomonadati</taxon>
        <taxon>Pseudomonadota</taxon>
        <taxon>Gammaproteobacteria</taxon>
        <taxon>Legionellales</taxon>
        <taxon>Legionellaceae</taxon>
        <taxon>Legionella</taxon>
    </lineage>
</organism>
<gene>
    <name evidence="8" type="ORF">Lery_0895</name>
</gene>
<evidence type="ECO:0000256" key="5">
    <source>
        <dbReference type="PROSITE-ProRule" id="PRU00520"/>
    </source>
</evidence>
<feature type="domain" description="Acylphosphatase-like" evidence="7">
    <location>
        <begin position="1"/>
        <end position="85"/>
    </location>
</feature>
<dbReference type="NCBIfam" id="NF011022">
    <property type="entry name" value="PRK14451.1"/>
    <property type="match status" value="1"/>
</dbReference>
<evidence type="ECO:0000256" key="6">
    <source>
        <dbReference type="RuleBase" id="RU004168"/>
    </source>
</evidence>
<comment type="similarity">
    <text evidence="1 6">Belongs to the acylphosphatase family.</text>
</comment>
<dbReference type="InterPro" id="IPR036046">
    <property type="entry name" value="Acylphosphatase-like_dom_sf"/>
</dbReference>
<dbReference type="InterPro" id="IPR001792">
    <property type="entry name" value="Acylphosphatase-like_dom"/>
</dbReference>
<dbReference type="AlphaFoldDB" id="A0A0W0TSR9"/>
<dbReference type="SUPFAM" id="SSF54975">
    <property type="entry name" value="Acylphosphatase/BLUF domain-like"/>
    <property type="match status" value="1"/>
</dbReference>
<evidence type="ECO:0000256" key="4">
    <source>
        <dbReference type="ARBA" id="ARBA00047645"/>
    </source>
</evidence>
<reference evidence="8 9" key="1">
    <citation type="submission" date="2015-11" db="EMBL/GenBank/DDBJ databases">
        <title>Genomic analysis of 38 Legionella species identifies large and diverse effector repertoires.</title>
        <authorList>
            <person name="Burstein D."/>
            <person name="Amaro F."/>
            <person name="Zusman T."/>
            <person name="Lifshitz Z."/>
            <person name="Cohen O."/>
            <person name="Gilbert J.A."/>
            <person name="Pupko T."/>
            <person name="Shuman H.A."/>
            <person name="Segal G."/>
        </authorList>
    </citation>
    <scope>NUCLEOTIDE SEQUENCE [LARGE SCALE GENOMIC DNA]</scope>
    <source>
        <strain evidence="8 9">SE-32A-C8</strain>
    </source>
</reference>
<evidence type="ECO:0000313" key="9">
    <source>
        <dbReference type="Proteomes" id="UP000054773"/>
    </source>
</evidence>
<dbReference type="PROSITE" id="PS51160">
    <property type="entry name" value="ACYLPHOSPHATASE_3"/>
    <property type="match status" value="1"/>
</dbReference>
<dbReference type="Pfam" id="PF00708">
    <property type="entry name" value="Acylphosphatase"/>
    <property type="match status" value="1"/>
</dbReference>
<keyword evidence="9" id="KW-1185">Reference proteome</keyword>
<dbReference type="Proteomes" id="UP000054773">
    <property type="component" value="Unassembled WGS sequence"/>
</dbReference>
<dbReference type="PROSITE" id="PS00151">
    <property type="entry name" value="ACYLPHOSPHATASE_2"/>
    <property type="match status" value="1"/>
</dbReference>
<dbReference type="PANTHER" id="PTHR47268:SF4">
    <property type="entry name" value="ACYLPHOSPHATASE"/>
    <property type="match status" value="1"/>
</dbReference>
<evidence type="ECO:0000313" key="8">
    <source>
        <dbReference type="EMBL" id="KTC98427.1"/>
    </source>
</evidence>
<dbReference type="InterPro" id="IPR017968">
    <property type="entry name" value="Acylphosphatase_CS"/>
</dbReference>
<comment type="catalytic activity">
    <reaction evidence="4 5">
        <text>an acyl phosphate + H2O = a carboxylate + phosphate + H(+)</text>
        <dbReference type="Rhea" id="RHEA:14965"/>
        <dbReference type="ChEBI" id="CHEBI:15377"/>
        <dbReference type="ChEBI" id="CHEBI:15378"/>
        <dbReference type="ChEBI" id="CHEBI:29067"/>
        <dbReference type="ChEBI" id="CHEBI:43474"/>
        <dbReference type="ChEBI" id="CHEBI:59918"/>
        <dbReference type="EC" id="3.6.1.7"/>
    </reaction>
</comment>
<name>A0A0W0TSR9_LEGER</name>
<dbReference type="EMBL" id="LNYA01000020">
    <property type="protein sequence ID" value="KTC98427.1"/>
    <property type="molecule type" value="Genomic_DNA"/>
</dbReference>
<evidence type="ECO:0000259" key="7">
    <source>
        <dbReference type="PROSITE" id="PS51160"/>
    </source>
</evidence>